<keyword evidence="3" id="KW-1185">Reference proteome</keyword>
<name>A0A9P4NPN5_9PEZI</name>
<accession>A0A9P4NPN5</accession>
<feature type="region of interest" description="Disordered" evidence="1">
    <location>
        <begin position="92"/>
        <end position="114"/>
    </location>
</feature>
<proteinExistence type="predicted"/>
<dbReference type="OrthoDB" id="5337308at2759"/>
<dbReference type="EMBL" id="MU007047">
    <property type="protein sequence ID" value="KAF2429377.1"/>
    <property type="molecule type" value="Genomic_DNA"/>
</dbReference>
<dbReference type="Proteomes" id="UP000800235">
    <property type="component" value="Unassembled WGS sequence"/>
</dbReference>
<sequence length="342" mass="38135">MEHDKRLRLKCNTQRWVTIVTRCLLPELLFLLLLLQIELNIGCVAGFRGLCLPNNAPGGFEGNGPINSHSSIQLDNGSAPSYRIYQLSDVTKRQGSLPPPPPPPDPNAPPHLLSSDEWNKAIGTGCQLLTLIQTKLEVGSPVEQYQSKFLDSPHDILPKYGWQQLQVSPVDLNSDPPVAGALKGLGVSTEPGNWAYKLWRHRMEYDENGVHKYSDITFLEWYYNQQHGASGGSGQVPSPDHIIIPNISSAESQNIINTALDKKGKRLGKMEWEERVEFMTSSDERKALLSAPNAKAVVWLLVSHKKQFGDRQVSKIVVFNPKDDNKMPFLAFFIGDVLPHSL</sequence>
<dbReference type="AlphaFoldDB" id="A0A9P4NPN5"/>
<gene>
    <name evidence="2" type="ORF">EJ08DRAFT_734941</name>
</gene>
<protein>
    <submittedName>
        <fullName evidence="2">Uncharacterized protein</fullName>
    </submittedName>
</protein>
<evidence type="ECO:0000313" key="3">
    <source>
        <dbReference type="Proteomes" id="UP000800235"/>
    </source>
</evidence>
<evidence type="ECO:0000313" key="2">
    <source>
        <dbReference type="EMBL" id="KAF2429377.1"/>
    </source>
</evidence>
<reference evidence="2" key="1">
    <citation type="journal article" date="2020" name="Stud. Mycol.">
        <title>101 Dothideomycetes genomes: a test case for predicting lifestyles and emergence of pathogens.</title>
        <authorList>
            <person name="Haridas S."/>
            <person name="Albert R."/>
            <person name="Binder M."/>
            <person name="Bloem J."/>
            <person name="Labutti K."/>
            <person name="Salamov A."/>
            <person name="Andreopoulos B."/>
            <person name="Baker S."/>
            <person name="Barry K."/>
            <person name="Bills G."/>
            <person name="Bluhm B."/>
            <person name="Cannon C."/>
            <person name="Castanera R."/>
            <person name="Culley D."/>
            <person name="Daum C."/>
            <person name="Ezra D."/>
            <person name="Gonzalez J."/>
            <person name="Henrissat B."/>
            <person name="Kuo A."/>
            <person name="Liang C."/>
            <person name="Lipzen A."/>
            <person name="Lutzoni F."/>
            <person name="Magnuson J."/>
            <person name="Mondo S."/>
            <person name="Nolan M."/>
            <person name="Ohm R."/>
            <person name="Pangilinan J."/>
            <person name="Park H.-J."/>
            <person name="Ramirez L."/>
            <person name="Alfaro M."/>
            <person name="Sun H."/>
            <person name="Tritt A."/>
            <person name="Yoshinaga Y."/>
            <person name="Zwiers L.-H."/>
            <person name="Turgeon B."/>
            <person name="Goodwin S."/>
            <person name="Spatafora J."/>
            <person name="Crous P."/>
            <person name="Grigoriev I."/>
        </authorList>
    </citation>
    <scope>NUCLEOTIDE SEQUENCE</scope>
    <source>
        <strain evidence="2">CBS 130266</strain>
    </source>
</reference>
<comment type="caution">
    <text evidence="2">The sequence shown here is derived from an EMBL/GenBank/DDBJ whole genome shotgun (WGS) entry which is preliminary data.</text>
</comment>
<feature type="compositionally biased region" description="Pro residues" evidence="1">
    <location>
        <begin position="97"/>
        <end position="109"/>
    </location>
</feature>
<organism evidence="2 3">
    <name type="scientific">Tothia fuscella</name>
    <dbReference type="NCBI Taxonomy" id="1048955"/>
    <lineage>
        <taxon>Eukaryota</taxon>
        <taxon>Fungi</taxon>
        <taxon>Dikarya</taxon>
        <taxon>Ascomycota</taxon>
        <taxon>Pezizomycotina</taxon>
        <taxon>Dothideomycetes</taxon>
        <taxon>Pleosporomycetidae</taxon>
        <taxon>Venturiales</taxon>
        <taxon>Cylindrosympodiaceae</taxon>
        <taxon>Tothia</taxon>
    </lineage>
</organism>
<evidence type="ECO:0000256" key="1">
    <source>
        <dbReference type="SAM" id="MobiDB-lite"/>
    </source>
</evidence>